<proteinExistence type="predicted"/>
<dbReference type="Gene3D" id="3.90.640.10">
    <property type="entry name" value="Actin, Chain A, domain 4"/>
    <property type="match status" value="1"/>
</dbReference>
<dbReference type="InterPro" id="IPR043129">
    <property type="entry name" value="ATPase_NBD"/>
</dbReference>
<organism evidence="1 2">
    <name type="scientific">Mya arenaria</name>
    <name type="common">Soft-shell clam</name>
    <dbReference type="NCBI Taxonomy" id="6604"/>
    <lineage>
        <taxon>Eukaryota</taxon>
        <taxon>Metazoa</taxon>
        <taxon>Spiralia</taxon>
        <taxon>Lophotrochozoa</taxon>
        <taxon>Mollusca</taxon>
        <taxon>Bivalvia</taxon>
        <taxon>Autobranchia</taxon>
        <taxon>Heteroconchia</taxon>
        <taxon>Euheterodonta</taxon>
        <taxon>Imparidentia</taxon>
        <taxon>Neoheterodontei</taxon>
        <taxon>Myida</taxon>
        <taxon>Myoidea</taxon>
        <taxon>Myidae</taxon>
        <taxon>Mya</taxon>
    </lineage>
</organism>
<dbReference type="EMBL" id="CP111014">
    <property type="protein sequence ID" value="WAQ99193.1"/>
    <property type="molecule type" value="Genomic_DNA"/>
</dbReference>
<dbReference type="Gene3D" id="3.30.420.40">
    <property type="match status" value="2"/>
</dbReference>
<name>A0ABY7DSX4_MYAAR</name>
<dbReference type="PANTHER" id="PTHR14187:SF5">
    <property type="entry name" value="HEAT SHOCK 70 KDA PROTEIN 12A"/>
    <property type="match status" value="1"/>
</dbReference>
<evidence type="ECO:0000313" key="2">
    <source>
        <dbReference type="Proteomes" id="UP001164746"/>
    </source>
</evidence>
<evidence type="ECO:0000313" key="1">
    <source>
        <dbReference type="EMBL" id="WAQ99193.1"/>
    </source>
</evidence>
<gene>
    <name evidence="1" type="ORF">MAR_023566</name>
</gene>
<protein>
    <submittedName>
        <fullName evidence="1">HS12B-like protein</fullName>
    </submittedName>
</protein>
<sequence length="511" mass="57667">MGTPVSTPKKQNGYAFSFAHSPLEIKANYWPDGSIKTPTVILLDPDGRFHSFGKEAMDKYSSLLHTKEHKQWFYFDRIKMVLYEKGTPLNLDVTIEDKEGKPMKAIDIFTMAIEYFVHQLVATVTDKNRLDGLNFTPSKDIHWMVTVPAIWNDKSKLFMRNAAVKGHMAPTFSTVTEGGTVDITVHELNEDNSLTELYPPTGGDFGGTDVDNRFLQLLNDIFGISLMQKFKSDCLEEFIEMMSEFEIAKRRFNGTGKLIMKFPASLIEMYEFESINTCEHALEAASLNESIEIKFGRIYINANVVKKMFQYSVNEISNAIRNTLNKVENIQKVVLAGGFSESQHLQLVLTETYGFKLLEVSSEPSGAVLKGAVLFGHTPGCIVARVCPRTYGVARMVKFRPEKPYSNPPDKKITIDGKDYCDGIFDIHIQKGTKVAVTERSDIKEHVYFRPSLFVSNIIVEVFASDSLDPKYVDEPDCEKIGEAVIEMDPMVKMRSKIMVKLVFGGTELEL</sequence>
<accession>A0ABY7DSX4</accession>
<dbReference type="CDD" id="cd10229">
    <property type="entry name" value="ASKHA_NBD_HSP70_HSPA12"/>
    <property type="match status" value="1"/>
</dbReference>
<keyword evidence="2" id="KW-1185">Reference proteome</keyword>
<dbReference type="Proteomes" id="UP001164746">
    <property type="component" value="Chromosome 3"/>
</dbReference>
<dbReference type="PANTHER" id="PTHR14187">
    <property type="entry name" value="ALPHA KINASE/ELONGATION FACTOR 2 KINASE"/>
    <property type="match status" value="1"/>
</dbReference>
<reference evidence="1" key="1">
    <citation type="submission" date="2022-11" db="EMBL/GenBank/DDBJ databases">
        <title>Centuries of genome instability and evolution in soft-shell clam transmissible cancer (bioRxiv).</title>
        <authorList>
            <person name="Hart S.F.M."/>
            <person name="Yonemitsu M.A."/>
            <person name="Giersch R.M."/>
            <person name="Beal B.F."/>
            <person name="Arriagada G."/>
            <person name="Davis B.W."/>
            <person name="Ostrander E.A."/>
            <person name="Goff S.P."/>
            <person name="Metzger M.J."/>
        </authorList>
    </citation>
    <scope>NUCLEOTIDE SEQUENCE</scope>
    <source>
        <strain evidence="1">MELC-2E11</strain>
        <tissue evidence="1">Siphon/mantle</tissue>
    </source>
</reference>
<dbReference type="SUPFAM" id="SSF53067">
    <property type="entry name" value="Actin-like ATPase domain"/>
    <property type="match status" value="2"/>
</dbReference>
<feature type="non-terminal residue" evidence="1">
    <location>
        <position position="511"/>
    </location>
</feature>